<evidence type="ECO:0000313" key="3">
    <source>
        <dbReference type="Proteomes" id="UP000016923"/>
    </source>
</evidence>
<name>S3CCJ3_OPHP1</name>
<dbReference type="GO" id="GO:0004674">
    <property type="term" value="F:protein serine/threonine kinase activity"/>
    <property type="evidence" value="ECO:0007669"/>
    <property type="project" value="TreeGrafter"/>
</dbReference>
<dbReference type="AlphaFoldDB" id="S3CCJ3"/>
<reference evidence="2 3" key="1">
    <citation type="journal article" date="2013" name="BMC Genomics">
        <title>The genome and transcriptome of the pine saprophyte Ophiostoma piceae, and a comparison with the bark beetle-associated pine pathogen Grosmannia clavigera.</title>
        <authorList>
            <person name="Haridas S."/>
            <person name="Wang Y."/>
            <person name="Lim L."/>
            <person name="Massoumi Alamouti S."/>
            <person name="Jackman S."/>
            <person name="Docking R."/>
            <person name="Robertson G."/>
            <person name="Birol I."/>
            <person name="Bohlmann J."/>
            <person name="Breuil C."/>
        </authorList>
    </citation>
    <scope>NUCLEOTIDE SEQUENCE [LARGE SCALE GENOMIC DNA]</scope>
    <source>
        <strain evidence="2 3">UAMH 11346</strain>
    </source>
</reference>
<dbReference type="OrthoDB" id="1668230at2759"/>
<dbReference type="GO" id="GO:0005524">
    <property type="term" value="F:ATP binding"/>
    <property type="evidence" value="ECO:0007669"/>
    <property type="project" value="InterPro"/>
</dbReference>
<dbReference type="HOGENOM" id="CLU_000288_31_3_1"/>
<dbReference type="Gene3D" id="1.10.510.10">
    <property type="entry name" value="Transferase(Phosphotransferase) domain 1"/>
    <property type="match status" value="1"/>
</dbReference>
<dbReference type="eggNOG" id="KOG0198">
    <property type="taxonomic scope" value="Eukaryota"/>
</dbReference>
<proteinExistence type="predicted"/>
<keyword evidence="3" id="KW-1185">Reference proteome</keyword>
<dbReference type="GO" id="GO:0005737">
    <property type="term" value="C:cytoplasm"/>
    <property type="evidence" value="ECO:0007669"/>
    <property type="project" value="TreeGrafter"/>
</dbReference>
<dbReference type="SUPFAM" id="SSF56112">
    <property type="entry name" value="Protein kinase-like (PK-like)"/>
    <property type="match status" value="1"/>
</dbReference>
<evidence type="ECO:0000313" key="2">
    <source>
        <dbReference type="EMBL" id="EPE04048.1"/>
    </source>
</evidence>
<sequence length="269" mass="30427">MDNFVDNPDRYIARLPTPTKIHDLIGAGASFATVYLPPDRVIKREHASYARGHASYERSILEQLGPHPRLVRYFGMWNGNDWTVVLEYHPRGALRQILMDSDPSTDLPRRKYARQMAEGLAFMHRRGFVHGDFNGSNALVTNGDDIVLCDFAASGRDGEQPQVACFETRHFRPRSNPEEQQIRCVQDDIFALGSALYELYTHHKPYADKDDATVERLYREGKFPGVDNLELGPVIRKCWTGGYTTMDEVIPISLPMASVLVATVGEDDE</sequence>
<accession>S3CCJ3</accession>
<evidence type="ECO:0000259" key="1">
    <source>
        <dbReference type="PROSITE" id="PS50011"/>
    </source>
</evidence>
<dbReference type="STRING" id="1262450.S3CCJ3"/>
<dbReference type="EMBL" id="KE148163">
    <property type="protein sequence ID" value="EPE04048.1"/>
    <property type="molecule type" value="Genomic_DNA"/>
</dbReference>
<dbReference type="InterPro" id="IPR011009">
    <property type="entry name" value="Kinase-like_dom_sf"/>
</dbReference>
<keyword evidence="2" id="KW-0418">Kinase</keyword>
<organism evidence="2 3">
    <name type="scientific">Ophiostoma piceae (strain UAMH 11346)</name>
    <name type="common">Sap stain fungus</name>
    <dbReference type="NCBI Taxonomy" id="1262450"/>
    <lineage>
        <taxon>Eukaryota</taxon>
        <taxon>Fungi</taxon>
        <taxon>Dikarya</taxon>
        <taxon>Ascomycota</taxon>
        <taxon>Pezizomycotina</taxon>
        <taxon>Sordariomycetes</taxon>
        <taxon>Sordariomycetidae</taxon>
        <taxon>Ophiostomatales</taxon>
        <taxon>Ophiostomataceae</taxon>
        <taxon>Ophiostoma</taxon>
    </lineage>
</organism>
<gene>
    <name evidence="2" type="ORF">F503_04896</name>
</gene>
<dbReference type="PANTHER" id="PTHR24361">
    <property type="entry name" value="MITOGEN-ACTIVATED KINASE KINASE KINASE"/>
    <property type="match status" value="1"/>
</dbReference>
<dbReference type="Proteomes" id="UP000016923">
    <property type="component" value="Unassembled WGS sequence"/>
</dbReference>
<protein>
    <submittedName>
        <fullName evidence="2">Tkl protein kinase</fullName>
    </submittedName>
</protein>
<dbReference type="PROSITE" id="PS50011">
    <property type="entry name" value="PROTEIN_KINASE_DOM"/>
    <property type="match status" value="1"/>
</dbReference>
<keyword evidence="2" id="KW-0808">Transferase</keyword>
<dbReference type="CDD" id="cd00180">
    <property type="entry name" value="PKc"/>
    <property type="match status" value="1"/>
</dbReference>
<dbReference type="Pfam" id="PF00069">
    <property type="entry name" value="Pkinase"/>
    <property type="match status" value="1"/>
</dbReference>
<feature type="domain" description="Protein kinase" evidence="1">
    <location>
        <begin position="19"/>
        <end position="269"/>
    </location>
</feature>
<dbReference type="VEuPathDB" id="FungiDB:F503_04896"/>
<dbReference type="OMA" id="YANGEWP"/>
<dbReference type="InterPro" id="IPR053235">
    <property type="entry name" value="Ser_Thr_kinase"/>
</dbReference>
<dbReference type="InterPro" id="IPR000719">
    <property type="entry name" value="Prot_kinase_dom"/>
</dbReference>